<keyword evidence="4" id="KW-0539">Nucleus</keyword>
<feature type="region of interest" description="Disordered" evidence="5">
    <location>
        <begin position="149"/>
        <end position="168"/>
    </location>
</feature>
<gene>
    <name evidence="8" type="ORF">GOP47_0010283</name>
</gene>
<sequence>MLQWQKLGRDLNLYVLGQYLLRDKKSTLDDMQGESDGSISDGADHPISAYQALLGSLSVNGGKFSEAFAQRQKEEQGLSSSDGSGNSEEETGWGDVDESLKDSLNSAHPENEAGQVSVDQEGAAFGNGETAAKPPCLVLDGRTPMSIGVAESQEESEDEGAVPDDSYQNNSFKKHLEYNLTDKEVASLLKRGAKFRSERIASGIQKSKWLTTESDLPLEDRNLLSYGVKLRLKKSWIASHRGLLWGDFQSNHQCQFFSLCNSYRDILYSKRPSFYGNGDIQDQEIMDAYLLHVLNHVLKTRDLVTKNNEKKVAASDREAPRDQGFTRPKVLILLPLRSMALRLVKRLLDMVPAAHKGTTEHKERFFDEFGAEDDGSDEDAAEKAKSTKPTDFNALFRGNNDDHFRIGMKFTRKSVKLYSDFYSSDLIVASPLGLITRIGEAQQEKDKDVDFLSSIEILVIDYADVILMQNWAHVTEIGEQLNQIPTQQNGTDFMRIRELFLNGHGRFFRQTLILSAFTDAGINAFFNRSCLNHAGKVKLRCEYPGVLSKMLLQVRQVYERISCTSLTDVDEARFKLFTKQIFGPLKESLQGGIMIFVSAYFDFVRLRNFLKAENVSFCLLGEYTKQSDISRARAWFFHGKRRLMLYTERAHFYHRYKIRGIKELIFYSLPENAEFYAEITNMMEGLENPSSSVLFSQFDNLKLERVVGSSRAKRMLKSDNKTFMFC</sequence>
<protein>
    <recommendedName>
        <fullName evidence="10">U3 small nucleolar RNA-associated protein 25</fullName>
    </recommendedName>
</protein>
<dbReference type="OrthoDB" id="10264378at2759"/>
<name>A0A9D4UVP8_ADICA</name>
<dbReference type="Pfam" id="PF06862">
    <property type="entry name" value="Utp25_C"/>
    <property type="match status" value="1"/>
</dbReference>
<feature type="compositionally biased region" description="Acidic residues" evidence="5">
    <location>
        <begin position="152"/>
        <end position="162"/>
    </location>
</feature>
<proteinExistence type="inferred from homology"/>
<evidence type="ECO:0000313" key="9">
    <source>
        <dbReference type="Proteomes" id="UP000886520"/>
    </source>
</evidence>
<evidence type="ECO:0000259" key="6">
    <source>
        <dbReference type="Pfam" id="PF06862"/>
    </source>
</evidence>
<dbReference type="InterPro" id="IPR010678">
    <property type="entry name" value="UTP25"/>
</dbReference>
<evidence type="ECO:0000313" key="8">
    <source>
        <dbReference type="EMBL" id="KAI5074322.1"/>
    </source>
</evidence>
<evidence type="ECO:0000256" key="3">
    <source>
        <dbReference type="ARBA" id="ARBA00022528"/>
    </source>
</evidence>
<feature type="compositionally biased region" description="Acidic residues" evidence="5">
    <location>
        <begin position="87"/>
        <end position="97"/>
    </location>
</feature>
<feature type="domain" description="UTP25 NTP hydrolase-like" evidence="7">
    <location>
        <begin position="263"/>
        <end position="537"/>
    </location>
</feature>
<evidence type="ECO:0000256" key="2">
    <source>
        <dbReference type="ARBA" id="ARBA00009223"/>
    </source>
</evidence>
<feature type="domain" description="UTP25 C-terminal" evidence="6">
    <location>
        <begin position="547"/>
        <end position="725"/>
    </location>
</feature>
<keyword evidence="9" id="KW-1185">Reference proteome</keyword>
<comment type="subcellular location">
    <subcellularLocation>
        <location evidence="1">Nucleus</location>
        <location evidence="1">Nucleolus</location>
    </subcellularLocation>
</comment>
<organism evidence="8 9">
    <name type="scientific">Adiantum capillus-veneris</name>
    <name type="common">Maidenhair fern</name>
    <dbReference type="NCBI Taxonomy" id="13818"/>
    <lineage>
        <taxon>Eukaryota</taxon>
        <taxon>Viridiplantae</taxon>
        <taxon>Streptophyta</taxon>
        <taxon>Embryophyta</taxon>
        <taxon>Tracheophyta</taxon>
        <taxon>Polypodiopsida</taxon>
        <taxon>Polypodiidae</taxon>
        <taxon>Polypodiales</taxon>
        <taxon>Pteridineae</taxon>
        <taxon>Pteridaceae</taxon>
        <taxon>Vittarioideae</taxon>
        <taxon>Adiantum</taxon>
    </lineage>
</organism>
<dbReference type="PANTHER" id="PTHR12933">
    <property type="entry name" value="ORF PROTEIN-RELATED"/>
    <property type="match status" value="1"/>
</dbReference>
<evidence type="ECO:0000256" key="4">
    <source>
        <dbReference type="ARBA" id="ARBA00023242"/>
    </source>
</evidence>
<dbReference type="Gene3D" id="3.40.50.300">
    <property type="entry name" value="P-loop containing nucleotide triphosphate hydrolases"/>
    <property type="match status" value="1"/>
</dbReference>
<comment type="caution">
    <text evidence="8">The sequence shown here is derived from an EMBL/GenBank/DDBJ whole genome shotgun (WGS) entry which is preliminary data.</text>
</comment>
<dbReference type="GO" id="GO:0000462">
    <property type="term" value="P:maturation of SSU-rRNA from tricistronic rRNA transcript (SSU-rRNA, 5.8S rRNA, LSU-rRNA)"/>
    <property type="evidence" value="ECO:0007669"/>
    <property type="project" value="TreeGrafter"/>
</dbReference>
<dbReference type="GO" id="GO:0032040">
    <property type="term" value="C:small-subunit processome"/>
    <property type="evidence" value="ECO:0007669"/>
    <property type="project" value="TreeGrafter"/>
</dbReference>
<evidence type="ECO:0000259" key="7">
    <source>
        <dbReference type="Pfam" id="PF22916"/>
    </source>
</evidence>
<reference evidence="8" key="1">
    <citation type="submission" date="2021-01" db="EMBL/GenBank/DDBJ databases">
        <title>Adiantum capillus-veneris genome.</title>
        <authorList>
            <person name="Fang Y."/>
            <person name="Liao Q."/>
        </authorList>
    </citation>
    <scope>NUCLEOTIDE SEQUENCE</scope>
    <source>
        <strain evidence="8">H3</strain>
        <tissue evidence="8">Leaf</tissue>
    </source>
</reference>
<dbReference type="InterPro" id="IPR027417">
    <property type="entry name" value="P-loop_NTPase"/>
</dbReference>
<dbReference type="AlphaFoldDB" id="A0A9D4UVP8"/>
<evidence type="ECO:0008006" key="10">
    <source>
        <dbReference type="Google" id="ProtNLM"/>
    </source>
</evidence>
<evidence type="ECO:0000256" key="1">
    <source>
        <dbReference type="ARBA" id="ARBA00004604"/>
    </source>
</evidence>
<dbReference type="PANTHER" id="PTHR12933:SF0">
    <property type="entry name" value="U3 SMALL NUCLEOLAR RNA-ASSOCIATED PROTEIN 25 HOMOLOG"/>
    <property type="match status" value="1"/>
</dbReference>
<dbReference type="InterPro" id="IPR053939">
    <property type="entry name" value="UTP25_C"/>
</dbReference>
<dbReference type="Proteomes" id="UP000886520">
    <property type="component" value="Chromosome 10"/>
</dbReference>
<dbReference type="EMBL" id="JABFUD020000010">
    <property type="protein sequence ID" value="KAI5074322.1"/>
    <property type="molecule type" value="Genomic_DNA"/>
</dbReference>
<evidence type="ECO:0000256" key="5">
    <source>
        <dbReference type="SAM" id="MobiDB-lite"/>
    </source>
</evidence>
<dbReference type="Pfam" id="PF22916">
    <property type="entry name" value="UTP25_NTPase-like"/>
    <property type="match status" value="1"/>
</dbReference>
<dbReference type="GO" id="GO:0019843">
    <property type="term" value="F:rRNA binding"/>
    <property type="evidence" value="ECO:0007669"/>
    <property type="project" value="TreeGrafter"/>
</dbReference>
<dbReference type="GO" id="GO:0034511">
    <property type="term" value="F:U3 snoRNA binding"/>
    <property type="evidence" value="ECO:0007669"/>
    <property type="project" value="InterPro"/>
</dbReference>
<keyword evidence="3" id="KW-0934">Plastid</keyword>
<comment type="similarity">
    <text evidence="2">Belongs to the UTP25 family.</text>
</comment>
<feature type="region of interest" description="Disordered" evidence="5">
    <location>
        <begin position="71"/>
        <end position="116"/>
    </location>
</feature>
<accession>A0A9D4UVP8</accession>
<dbReference type="InterPro" id="IPR053940">
    <property type="entry name" value="UTP25_NTPase-like"/>
</dbReference>
<keyword evidence="3" id="KW-0150">Chloroplast</keyword>
<feature type="compositionally biased region" description="Low complexity" evidence="5">
    <location>
        <begin position="77"/>
        <end position="86"/>
    </location>
</feature>